<protein>
    <submittedName>
        <fullName evidence="1">Uncharacterized protein</fullName>
    </submittedName>
</protein>
<dbReference type="Proteomes" id="UP000831701">
    <property type="component" value="Chromosome 6"/>
</dbReference>
<dbReference type="EMBL" id="CM041536">
    <property type="protein sequence ID" value="KAI3371672.1"/>
    <property type="molecule type" value="Genomic_DNA"/>
</dbReference>
<reference evidence="1" key="1">
    <citation type="submission" date="2022-04" db="EMBL/GenBank/DDBJ databases">
        <title>Jade perch genome.</title>
        <authorList>
            <person name="Chao B."/>
        </authorList>
    </citation>
    <scope>NUCLEOTIDE SEQUENCE</scope>
    <source>
        <strain evidence="1">CB-2022</strain>
    </source>
</reference>
<proteinExistence type="predicted"/>
<evidence type="ECO:0000313" key="1">
    <source>
        <dbReference type="EMBL" id="KAI3371672.1"/>
    </source>
</evidence>
<gene>
    <name evidence="1" type="ORF">L3Q82_024240</name>
</gene>
<keyword evidence="2" id="KW-1185">Reference proteome</keyword>
<evidence type="ECO:0000313" key="2">
    <source>
        <dbReference type="Proteomes" id="UP000831701"/>
    </source>
</evidence>
<name>A0ACB8WV17_9TELE</name>
<comment type="caution">
    <text evidence="1">The sequence shown here is derived from an EMBL/GenBank/DDBJ whole genome shotgun (WGS) entry which is preliminary data.</text>
</comment>
<organism evidence="1 2">
    <name type="scientific">Scortum barcoo</name>
    <name type="common">barcoo grunter</name>
    <dbReference type="NCBI Taxonomy" id="214431"/>
    <lineage>
        <taxon>Eukaryota</taxon>
        <taxon>Metazoa</taxon>
        <taxon>Chordata</taxon>
        <taxon>Craniata</taxon>
        <taxon>Vertebrata</taxon>
        <taxon>Euteleostomi</taxon>
        <taxon>Actinopterygii</taxon>
        <taxon>Neopterygii</taxon>
        <taxon>Teleostei</taxon>
        <taxon>Neoteleostei</taxon>
        <taxon>Acanthomorphata</taxon>
        <taxon>Eupercaria</taxon>
        <taxon>Centrarchiformes</taxon>
        <taxon>Terapontoidei</taxon>
        <taxon>Terapontidae</taxon>
        <taxon>Scortum</taxon>
    </lineage>
</organism>
<sequence>MAPKHALLSSSGSSGPGVGVLNNPGAPCSSSPAAWSPAAGTASACSPRIGKRTRALDGMLARWFATIGAVLMLMMQSSLAADVFVSEARLPQRLSSTAAAQDVSPVLFMLDWLTYQVPQSCHMTVSASPMGPRNRAAQMRRHASAHACYAMEMNHNIQCWWDALETTQNKSLTFSEGSHHEPMRQAVLPLDPAVPPNLSDVPGPGDRAGAKDKDAVDGTDAGPGAGLGAWPEGKMFSEARTAVWIETEAGSHAGTGGKVFAETGIMTGTGAWAEFGAEWRPVDVKEGDLPSMPRDPAAWLGQQRLQMRGEGQREQSAFSSVPTMLADTVELKAPVLGKPLGLLSKAALTKRPSSSSSKASSSSSSSSTTKASSLPSSSSSSSSPAIKRDSQTAGSDNVSLVVVNSNSSNSNSSSSLEESVSSLPAWDLPTVPESLLSTVGDHDVTLPDNVTSPFSTHQWNTTVPVRTRNTSRLTTTSATTIKTSLLPTTTSTLWLSTTPRAQTPLGSSTVSPVTSQDTVTSDSLQLTTVTTTTPSTTTPTVTASDKKTQTVTAGSAVPQPSDTTAATTTRQTTSLKMTTAATTQPTTTTTTTPATTTTTTTVPPTTTATAPPTTTTTTTPATTTTATTTTTTTTKAPATTVFIPVQTTPPLTTTTEPPSSTSAEESALPCNITEKYWVKTVLSIELRRNRLDLILKQNLSKGLNHALQRALNDSTAHAQVERDDCSPHNVTLGYYVTSGKTVYISSLVVESLNVYGFDKLLSDIRQHTPLVKAVLVPVATWVPAPSIHLQLKTVLRFVGPTDNIYSCNFVQMLEQRLENAFDEAQDKVLETYNRLAVEIQSVSQEHGSPAVSLVYVVKNQDAILNGTISSGLLNQLTAELVGYFLFYPPLVIAELQHDINFIISHNDCILKCIFCNFKTKVALEYHNLNTSMATKTYWVITVIQDVDSSSLEANYQSFASLMEQRLAELFLVASRQGSRTARARRATTVGGYTVQMVSMRRLPGPKNPAEMTYYVQLNGAPITGTNAAKTLSSLDSQTMALTLGYFVQVQAEPVVKTPPSNLWIMAILTPLFLLMVVIGMVAFILCKRNRVIFKTGAFRTFKTRSKPVQGFDYAKKHMGRTGDEAISVTKETLVLGLPVRDAPLSLSLDKKVHQDGTANKRPPSADIHKGGRLPSEEDGSMSSNGSGKLNTSKSSSARRTATGSSSKNGKEELHKRSTNGEEEEEEEEENGEYGNMDRRDPYEDHSGSLRLITIKPMTAQPTYSYPSSSSHSQDSVVLNGEANHGGLKQKSDIEHYRNKLRQKARRKGYGEFSLSETGSHGYGHRDTRHSRHDNGVKEPMTAEEKRASFAGCHKRYSHPREPTYWSRQSLSSPSPVETEMDLLVLRERSRRGIRNNGYDGEPEPFEETNVDRLMSSLGYGGGSTGTGSLGVKAHRGSDSSTLSSQPSIDEVRTQMHMLLGNAFSLAPPDHDPPSPPTNSHHHHHHHAHRAYNPSHTSHYSDGVTSAPGTMNHPCGGRQRSTGYEDMHQCSLPKPGFRFTQLPDMGIGSPPPLIPSRPGPPPGTSLRRSTPDVSLKPRVSEASDLQAQQHNGAPYLPLSRTPFPAVTVDQSISTYSGNPITAVYAISANRPGYSDYFVMSPPSSYRSPSWMSYPPT</sequence>
<accession>A0ACB8WV17</accession>